<feature type="region of interest" description="Disordered" evidence="1">
    <location>
        <begin position="63"/>
        <end position="122"/>
    </location>
</feature>
<feature type="compositionally biased region" description="Low complexity" evidence="1">
    <location>
        <begin position="261"/>
        <end position="284"/>
    </location>
</feature>
<feature type="compositionally biased region" description="Basic and acidic residues" evidence="1">
    <location>
        <begin position="63"/>
        <end position="93"/>
    </location>
</feature>
<feature type="non-terminal residue" evidence="2">
    <location>
        <position position="519"/>
    </location>
</feature>
<proteinExistence type="predicted"/>
<organism evidence="2">
    <name type="scientific">Arion vulgaris</name>
    <dbReference type="NCBI Taxonomy" id="1028688"/>
    <lineage>
        <taxon>Eukaryota</taxon>
        <taxon>Metazoa</taxon>
        <taxon>Spiralia</taxon>
        <taxon>Lophotrochozoa</taxon>
        <taxon>Mollusca</taxon>
        <taxon>Gastropoda</taxon>
        <taxon>Heterobranchia</taxon>
        <taxon>Euthyneura</taxon>
        <taxon>Panpulmonata</taxon>
        <taxon>Eupulmonata</taxon>
        <taxon>Stylommatophora</taxon>
        <taxon>Helicina</taxon>
        <taxon>Arionoidea</taxon>
        <taxon>Arionidae</taxon>
        <taxon>Arion</taxon>
    </lineage>
</organism>
<evidence type="ECO:0000313" key="2">
    <source>
        <dbReference type="EMBL" id="CEK72106.1"/>
    </source>
</evidence>
<name>A0A0B6ZWB0_9EUPU</name>
<accession>A0A0B6ZWB0</accession>
<feature type="region of interest" description="Disordered" evidence="1">
    <location>
        <begin position="138"/>
        <end position="162"/>
    </location>
</feature>
<feature type="compositionally biased region" description="Basic residues" evidence="1">
    <location>
        <begin position="140"/>
        <end position="155"/>
    </location>
</feature>
<reference evidence="2" key="1">
    <citation type="submission" date="2014-12" db="EMBL/GenBank/DDBJ databases">
        <title>Insight into the proteome of Arion vulgaris.</title>
        <authorList>
            <person name="Aradska J."/>
            <person name="Bulat T."/>
            <person name="Smidak R."/>
            <person name="Sarate P."/>
            <person name="Gangsoo J."/>
            <person name="Sialana F."/>
            <person name="Bilban M."/>
            <person name="Lubec G."/>
        </authorList>
    </citation>
    <scope>NUCLEOTIDE SEQUENCE</scope>
    <source>
        <tissue evidence="2">Skin</tissue>
    </source>
</reference>
<feature type="non-terminal residue" evidence="2">
    <location>
        <position position="1"/>
    </location>
</feature>
<sequence length="519" mass="58269">EETNKDKRGELKHIECKPPSREIKQHEYSCKNDDFEILPQDQNCHFGVKKRIDHDWKRGKEVQLGKLGKNQDKEQSLQENCQRDNWLDKHRESLFPSTSKRKGQQRKQGYLTKTDKFEKTPGDNISKATVIQKKIDRNGRKGKQMNRRNHAKFKREKPTIKTDFSEGGMQYFQKNGSSIKKKLSKHFEKLEGNLLHINGEPPIQLHLVHAKVCSRSGGEGGNRNNDRGSSGVQGDGKESPSRGGSSRQNSNGNGSSSGDGDGNRNNGNNNHNNNHFNKSSSSQKDNSKNKKIKNAANKTLSNANPMETGTYGSRETTSKLPEHLTSSPSLPTPKLDPEHIAERLTVEITRQPPNINHSPPSGSTFPANPNDGFEAASIQKFLQEEEEEAPTIQHAVVSIDQLCDVIGDATHGLPIVLDHNINICLSRLAHDLTLAASDDRKETSFDCTVCLIISQMLIHLADPEHDGFPRSCEQCDQIFNLMMKHCIGCIENKRPRSRLTQSDLCYKICRYSQWNAGQP</sequence>
<gene>
    <name evidence="2" type="primary">ORF81086</name>
</gene>
<feature type="compositionally biased region" description="Polar residues" evidence="1">
    <location>
        <begin position="299"/>
        <end position="315"/>
    </location>
</feature>
<dbReference type="EMBL" id="HACG01025241">
    <property type="protein sequence ID" value="CEK72106.1"/>
    <property type="molecule type" value="Transcribed_RNA"/>
</dbReference>
<feature type="region of interest" description="Disordered" evidence="1">
    <location>
        <begin position="215"/>
        <end position="336"/>
    </location>
</feature>
<feature type="compositionally biased region" description="Low complexity" evidence="1">
    <location>
        <begin position="241"/>
        <end position="254"/>
    </location>
</feature>
<dbReference type="AlphaFoldDB" id="A0A0B6ZWB0"/>
<protein>
    <submittedName>
        <fullName evidence="2">Uncharacterized protein</fullName>
    </submittedName>
</protein>
<evidence type="ECO:0000256" key="1">
    <source>
        <dbReference type="SAM" id="MobiDB-lite"/>
    </source>
</evidence>